<evidence type="ECO:0000313" key="1">
    <source>
        <dbReference type="EMBL" id="GAA2201967.1"/>
    </source>
</evidence>
<organism evidence="1 2">
    <name type="scientific">Sinomonas flava</name>
    <dbReference type="NCBI Taxonomy" id="496857"/>
    <lineage>
        <taxon>Bacteria</taxon>
        <taxon>Bacillati</taxon>
        <taxon>Actinomycetota</taxon>
        <taxon>Actinomycetes</taxon>
        <taxon>Micrococcales</taxon>
        <taxon>Micrococcaceae</taxon>
        <taxon>Sinomonas</taxon>
    </lineage>
</organism>
<dbReference type="EMBL" id="BAAAQW010000008">
    <property type="protein sequence ID" value="GAA2201967.1"/>
    <property type="molecule type" value="Genomic_DNA"/>
</dbReference>
<accession>A0ABN3BYD6</accession>
<evidence type="ECO:0008006" key="3">
    <source>
        <dbReference type="Google" id="ProtNLM"/>
    </source>
</evidence>
<dbReference type="Proteomes" id="UP001500432">
    <property type="component" value="Unassembled WGS sequence"/>
</dbReference>
<proteinExistence type="predicted"/>
<name>A0ABN3BYD6_9MICC</name>
<protein>
    <recommendedName>
        <fullName evidence="3">Lipoprotein</fullName>
    </recommendedName>
</protein>
<dbReference type="RefSeq" id="WP_344300420.1">
    <property type="nucleotide sequence ID" value="NZ_BAAAQW010000008.1"/>
</dbReference>
<keyword evidence="2" id="KW-1185">Reference proteome</keyword>
<evidence type="ECO:0000313" key="2">
    <source>
        <dbReference type="Proteomes" id="UP001500432"/>
    </source>
</evidence>
<gene>
    <name evidence="1" type="ORF">GCM10009849_28480</name>
</gene>
<reference evidence="1 2" key="1">
    <citation type="journal article" date="2019" name="Int. J. Syst. Evol. Microbiol.">
        <title>The Global Catalogue of Microorganisms (GCM) 10K type strain sequencing project: providing services to taxonomists for standard genome sequencing and annotation.</title>
        <authorList>
            <consortium name="The Broad Institute Genomics Platform"/>
            <consortium name="The Broad Institute Genome Sequencing Center for Infectious Disease"/>
            <person name="Wu L."/>
            <person name="Ma J."/>
        </authorList>
    </citation>
    <scope>NUCLEOTIDE SEQUENCE [LARGE SCALE GENOMIC DNA]</scope>
    <source>
        <strain evidence="1 2">JCM 16034</strain>
    </source>
</reference>
<comment type="caution">
    <text evidence="1">The sequence shown here is derived from an EMBL/GenBank/DDBJ whole genome shotgun (WGS) entry which is preliminary data.</text>
</comment>
<sequence length="409" mass="41673">MPTKVFTDEELMAVVNGVAQKRGVPYGAQDTQRLRIAFTANSGPARTAVAAPSECQAFLEKSPEETAGDKSVSFAMGALPLEGGSGGPTSTVMFTVRSAAGDALRGSQFAYDDGLASRCGTFDVAYTERSNTWASTVQMLPPPQIGEKALATLQSAKPRNPGDQGGVGLRALAGTLSVSLSLSVASDADAQPALGSMAGIARELIDQAANNAPTVTPPAPNSRTPEQLAALIQGVTGPGGSAPMLQAQLIRSSGTTPAAATCTYDDAAYFGALAGSSMAQAQFSGAAAKSYTSITVISMADSVAQPYPFDARAASLRDCQSITENALGGVQGRPWSSLRQLSGAPGGDAAYSVVHELSDGTGEKHLSIGARRGTLTVEATDLVRSDAEVQPAADALTALINQVFAKAGL</sequence>